<reference evidence="3" key="1">
    <citation type="submission" date="2022-01" db="EMBL/GenBank/DDBJ databases">
        <authorList>
            <person name="Braso-Vives M."/>
        </authorList>
    </citation>
    <scope>NUCLEOTIDE SEQUENCE</scope>
</reference>
<dbReference type="AlphaFoldDB" id="A0A8K0AF04"/>
<organism evidence="3 4">
    <name type="scientific">Branchiostoma lanceolatum</name>
    <name type="common">Common lancelet</name>
    <name type="synonym">Amphioxus lanceolatum</name>
    <dbReference type="NCBI Taxonomy" id="7740"/>
    <lineage>
        <taxon>Eukaryota</taxon>
        <taxon>Metazoa</taxon>
        <taxon>Chordata</taxon>
        <taxon>Cephalochordata</taxon>
        <taxon>Leptocardii</taxon>
        <taxon>Amphioxiformes</taxon>
        <taxon>Branchiostomatidae</taxon>
        <taxon>Branchiostoma</taxon>
    </lineage>
</organism>
<keyword evidence="1" id="KW-0472">Membrane</keyword>
<evidence type="ECO:0000256" key="1">
    <source>
        <dbReference type="SAM" id="Phobius"/>
    </source>
</evidence>
<protein>
    <submittedName>
        <fullName evidence="3">Hypp5273 protein</fullName>
    </submittedName>
</protein>
<dbReference type="EMBL" id="OV696694">
    <property type="protein sequence ID" value="CAH1274190.1"/>
    <property type="molecule type" value="Genomic_DNA"/>
</dbReference>
<dbReference type="Proteomes" id="UP000838412">
    <property type="component" value="Chromosome 9"/>
</dbReference>
<gene>
    <name evidence="3" type="primary">Hypp5273</name>
    <name evidence="3" type="ORF">BLAG_LOCUS25298</name>
</gene>
<accession>A0A8K0AF04</accession>
<keyword evidence="4" id="KW-1185">Reference proteome</keyword>
<evidence type="ECO:0000256" key="2">
    <source>
        <dbReference type="SAM" id="SignalP"/>
    </source>
</evidence>
<keyword evidence="2" id="KW-0732">Signal</keyword>
<name>A0A8K0AF04_BRALA</name>
<keyword evidence="1" id="KW-0812">Transmembrane</keyword>
<proteinExistence type="predicted"/>
<sequence length="87" mass="9358">MAVLQQVLAVLCTALMWSEGALGQGSFREPSIVRPPGLDRVGLNVVAGVAIVTAGYIVIVSGSYLFSYWRAKNRRNKSSTEEEEAAT</sequence>
<evidence type="ECO:0000313" key="4">
    <source>
        <dbReference type="Proteomes" id="UP000838412"/>
    </source>
</evidence>
<feature type="chain" id="PRO_5035473910" evidence="2">
    <location>
        <begin position="24"/>
        <end position="87"/>
    </location>
</feature>
<evidence type="ECO:0000313" key="3">
    <source>
        <dbReference type="EMBL" id="CAH1274190.1"/>
    </source>
</evidence>
<feature type="signal peptide" evidence="2">
    <location>
        <begin position="1"/>
        <end position="23"/>
    </location>
</feature>
<feature type="transmembrane region" description="Helical" evidence="1">
    <location>
        <begin position="47"/>
        <end position="69"/>
    </location>
</feature>
<keyword evidence="1" id="KW-1133">Transmembrane helix</keyword>